<dbReference type="AlphaFoldDB" id="A0A6N6VU53"/>
<feature type="signal peptide" evidence="1">
    <location>
        <begin position="1"/>
        <end position="28"/>
    </location>
</feature>
<accession>A0A6N6VU53</accession>
<keyword evidence="1" id="KW-0732">Signal</keyword>
<protein>
    <submittedName>
        <fullName evidence="2">Transporter substrate-binding domain-containing protein</fullName>
    </submittedName>
</protein>
<evidence type="ECO:0000313" key="3">
    <source>
        <dbReference type="Proteomes" id="UP000437748"/>
    </source>
</evidence>
<sequence length="261" mass="30204">MTYFNCKNKIYKFIFMLLLNLSCNSIYAENKIVLYEGDSLPPYAIPESDSGASVEIIREAFKTQGYLVKFIYVPITKLAEDLDKDPQIDGASRNIYKKADQNKFSNNYIIFHDCVNTLEENNSIKNMDDLSKSSIIAFQGAKLYLGKKYNDAVSLNSSYREINNPLTQTSQLLLGRINAIVSDIYILNYKIKEFIKMFPDIKIKSDKIKCSIYLNNKPYRAYFKYKKHKDLFDLGLAKIIKNGQYSLILKKYNIEDTLNKN</sequence>
<evidence type="ECO:0000313" key="2">
    <source>
        <dbReference type="EMBL" id="KAB8039860.1"/>
    </source>
</evidence>
<dbReference type="EMBL" id="WFLM01000002">
    <property type="protein sequence ID" value="KAB8039860.1"/>
    <property type="molecule type" value="Genomic_DNA"/>
</dbReference>
<feature type="chain" id="PRO_5026788954" evidence="1">
    <location>
        <begin position="29"/>
        <end position="261"/>
    </location>
</feature>
<dbReference type="Proteomes" id="UP000437748">
    <property type="component" value="Unassembled WGS sequence"/>
</dbReference>
<reference evidence="2 3" key="1">
    <citation type="submission" date="2019-10" db="EMBL/GenBank/DDBJ databases">
        <title>New species of Slilvanegrellaceae.</title>
        <authorList>
            <person name="Pitt A."/>
            <person name="Hahn M.W."/>
        </authorList>
    </citation>
    <scope>NUCLEOTIDE SEQUENCE [LARGE SCALE GENOMIC DNA]</scope>
    <source>
        <strain evidence="2 3">SP-Ram-0.45-NSY-1</strain>
    </source>
</reference>
<keyword evidence="3" id="KW-1185">Reference proteome</keyword>
<organism evidence="2 3">
    <name type="scientific">Silvanigrella paludirubra</name>
    <dbReference type="NCBI Taxonomy" id="2499159"/>
    <lineage>
        <taxon>Bacteria</taxon>
        <taxon>Pseudomonadati</taxon>
        <taxon>Bdellovibrionota</taxon>
        <taxon>Oligoflexia</taxon>
        <taxon>Silvanigrellales</taxon>
        <taxon>Silvanigrellaceae</taxon>
        <taxon>Silvanigrella</taxon>
    </lineage>
</organism>
<gene>
    <name evidence="2" type="ORF">GCL60_06245</name>
</gene>
<dbReference type="OrthoDB" id="5296758at2"/>
<evidence type="ECO:0000256" key="1">
    <source>
        <dbReference type="SAM" id="SignalP"/>
    </source>
</evidence>
<dbReference type="SUPFAM" id="SSF53850">
    <property type="entry name" value="Periplasmic binding protein-like II"/>
    <property type="match status" value="1"/>
</dbReference>
<comment type="caution">
    <text evidence="2">The sequence shown here is derived from an EMBL/GenBank/DDBJ whole genome shotgun (WGS) entry which is preliminary data.</text>
</comment>
<name>A0A6N6VU53_9BACT</name>
<dbReference type="Gene3D" id="3.40.190.10">
    <property type="entry name" value="Periplasmic binding protein-like II"/>
    <property type="match status" value="2"/>
</dbReference>
<dbReference type="RefSeq" id="WP_153419419.1">
    <property type="nucleotide sequence ID" value="NZ_WFLM01000002.1"/>
</dbReference>
<proteinExistence type="predicted"/>